<keyword evidence="12" id="KW-0472">Membrane</keyword>
<evidence type="ECO:0000259" key="14">
    <source>
        <dbReference type="Pfam" id="PF00912"/>
    </source>
</evidence>
<feature type="domain" description="Penicillin-binding C-terminal" evidence="15">
    <location>
        <begin position="688"/>
        <end position="771"/>
    </location>
</feature>
<evidence type="ECO:0000256" key="5">
    <source>
        <dbReference type="ARBA" id="ARBA00022670"/>
    </source>
</evidence>
<dbReference type="SUPFAM" id="SSF56601">
    <property type="entry name" value="beta-lactamase/transpeptidase-like"/>
    <property type="match status" value="1"/>
</dbReference>
<evidence type="ECO:0000256" key="12">
    <source>
        <dbReference type="SAM" id="Phobius"/>
    </source>
</evidence>
<evidence type="ECO:0000256" key="2">
    <source>
        <dbReference type="ARBA" id="ARBA00007090"/>
    </source>
</evidence>
<gene>
    <name evidence="16" type="primary">pbpC</name>
    <name evidence="16" type="ORF">M9189_00320</name>
</gene>
<dbReference type="GO" id="GO:0009252">
    <property type="term" value="P:peptidoglycan biosynthetic process"/>
    <property type="evidence" value="ECO:0007669"/>
    <property type="project" value="InterPro"/>
</dbReference>
<dbReference type="KEGG" id="alkq:M9189_00320"/>
<dbReference type="InterPro" id="IPR001460">
    <property type="entry name" value="PCN-bd_Tpept"/>
</dbReference>
<reference evidence="16" key="2">
    <citation type="submission" date="2022-06" db="EMBL/GenBank/DDBJ databases">
        <title>Xiashengella guii gen. nov. sp. nov., a bacterium isolated form anaerobic digestion tank.</title>
        <authorList>
            <person name="Huang H."/>
        </authorList>
    </citation>
    <scope>NUCLEOTIDE SEQUENCE</scope>
    <source>
        <strain evidence="16">Ai-910</strain>
    </source>
</reference>
<evidence type="ECO:0000256" key="9">
    <source>
        <dbReference type="ARBA" id="ARBA00023268"/>
    </source>
</evidence>
<dbReference type="NCBIfam" id="TIGR02073">
    <property type="entry name" value="PBP_1c"/>
    <property type="match status" value="1"/>
</dbReference>
<dbReference type="Pfam" id="PF06832">
    <property type="entry name" value="BiPBP_C"/>
    <property type="match status" value="1"/>
</dbReference>
<dbReference type="GO" id="GO:0008658">
    <property type="term" value="F:penicillin binding"/>
    <property type="evidence" value="ECO:0007669"/>
    <property type="project" value="InterPro"/>
</dbReference>
<reference evidence="16" key="1">
    <citation type="submission" date="2022-05" db="EMBL/GenBank/DDBJ databases">
        <authorList>
            <person name="Sun X."/>
        </authorList>
    </citation>
    <scope>NUCLEOTIDE SEQUENCE</scope>
    <source>
        <strain evidence="16">Ai-910</strain>
    </source>
</reference>
<evidence type="ECO:0000256" key="1">
    <source>
        <dbReference type="ARBA" id="ARBA00004752"/>
    </source>
</evidence>
<dbReference type="GO" id="GO:0030288">
    <property type="term" value="C:outer membrane-bounded periplasmic space"/>
    <property type="evidence" value="ECO:0007669"/>
    <property type="project" value="TreeGrafter"/>
</dbReference>
<dbReference type="InterPro" id="IPR050396">
    <property type="entry name" value="Glycosyltr_51/Transpeptidase"/>
</dbReference>
<dbReference type="InterPro" id="IPR011815">
    <property type="entry name" value="PBP_1c"/>
</dbReference>
<evidence type="ECO:0000259" key="15">
    <source>
        <dbReference type="Pfam" id="PF06832"/>
    </source>
</evidence>
<dbReference type="Pfam" id="PF00912">
    <property type="entry name" value="Transgly"/>
    <property type="match status" value="1"/>
</dbReference>
<name>A0A9J6ZQ83_9BACT</name>
<dbReference type="InterPro" id="IPR036950">
    <property type="entry name" value="PBP_transglycosylase"/>
</dbReference>
<evidence type="ECO:0000313" key="16">
    <source>
        <dbReference type="EMBL" id="URW79801.1"/>
    </source>
</evidence>
<keyword evidence="8" id="KW-0378">Hydrolase</keyword>
<sequence length="788" mass="87846">MSKRRKYILSTLAIGVLIFFFLPVVKFNVTYSTVLSDRNNHLLAAHIAEDEQWRFPPADSVPEKFRIAIIHFEDEYFKYHPGVNPISLSKALIRNVKQGKIVSGGSTITMQVIRLANPAPRTIANKIKEIILAIRMEASLSKDSILALYAAHAPFGGNTVGLEAASYRYFNRPSHELTWAETATLAVLPNSPSLVHLGRSTDTLRQKRDRLLNKLFNKGLISETELQLALLEELPEQPGPMPNLCPHLLDYHIIRHRGKHIQLSIDSELQHLASSIVERHSKALQNNEIYNAAAIIASVETGEVLAYVGNSNGTQKDKGYKVDIIRSSRSSGSVLKPFLYAVSLQDGLILPTSLLPDIPTYYKNYIPRNYSKSYDGAVHADRALARSLNIPFVRLLNDYDGNRFVSDLTKLGFTTINKPYSHYGLSLILGGSEVTLWDLAGSFASMRRTLNQYIEHDGMYPTSSFHPLRLQQSKPQAGKELFTNTPPVLGASAIYFTLKALTSVERPPEESGWEHFGSSGQIAWKTGTSFGYRDAWGVGVSSDFVVAVWVGNASGEGRPGIIGGSAAGPILFELFSLLPSNSALPIPHDDLDEVMVCPQSGERAGPYCTDAVARLVPKTIKKSHPCSYHKLVHLSPDGRYRSNLEIEDGALLITKSYFILPPVIEWYYRKINPSYQILPPFKPGFESSDDYNGMELIYPPHNTTVLIPRDLNGNLSRMVIKAVHRREDETIYWHLNGKYLGSTTGIHEIEILPERGIQRLSLVDSRGKRIQRSFICADDLTGKEKTIN</sequence>
<dbReference type="Gene3D" id="1.10.3810.10">
    <property type="entry name" value="Biosynthetic peptidoglycan transglycosylase-like"/>
    <property type="match status" value="1"/>
</dbReference>
<evidence type="ECO:0000313" key="17">
    <source>
        <dbReference type="Proteomes" id="UP001056426"/>
    </source>
</evidence>
<keyword evidence="5" id="KW-0645">Protease</keyword>
<keyword evidence="12" id="KW-1133">Transmembrane helix</keyword>
<evidence type="ECO:0000256" key="7">
    <source>
        <dbReference type="ARBA" id="ARBA00022679"/>
    </source>
</evidence>
<protein>
    <recommendedName>
        <fullName evidence="10">peptidoglycan glycosyltransferase</fullName>
        <ecNumber evidence="10">2.4.99.28</ecNumber>
    </recommendedName>
</protein>
<keyword evidence="9" id="KW-0511">Multifunctional enzyme</keyword>
<feature type="domain" description="Glycosyl transferase family 51" evidence="14">
    <location>
        <begin position="47"/>
        <end position="215"/>
    </location>
</feature>
<comment type="catalytic activity">
    <reaction evidence="11">
        <text>[GlcNAc-(1-&gt;4)-Mur2Ac(oyl-L-Ala-gamma-D-Glu-L-Lys-D-Ala-D-Ala)](n)-di-trans,octa-cis-undecaprenyl diphosphate + beta-D-GlcNAc-(1-&gt;4)-Mur2Ac(oyl-L-Ala-gamma-D-Glu-L-Lys-D-Ala-D-Ala)-di-trans,octa-cis-undecaprenyl diphosphate = [GlcNAc-(1-&gt;4)-Mur2Ac(oyl-L-Ala-gamma-D-Glu-L-Lys-D-Ala-D-Ala)](n+1)-di-trans,octa-cis-undecaprenyl diphosphate + di-trans,octa-cis-undecaprenyl diphosphate + H(+)</text>
        <dbReference type="Rhea" id="RHEA:23708"/>
        <dbReference type="Rhea" id="RHEA-COMP:9602"/>
        <dbReference type="Rhea" id="RHEA-COMP:9603"/>
        <dbReference type="ChEBI" id="CHEBI:15378"/>
        <dbReference type="ChEBI" id="CHEBI:58405"/>
        <dbReference type="ChEBI" id="CHEBI:60033"/>
        <dbReference type="ChEBI" id="CHEBI:78435"/>
        <dbReference type="EC" id="2.4.99.28"/>
    </reaction>
</comment>
<dbReference type="InterPro" id="IPR023346">
    <property type="entry name" value="Lysozyme-like_dom_sf"/>
</dbReference>
<dbReference type="RefSeq" id="WP_250723916.1">
    <property type="nucleotide sequence ID" value="NZ_CP098400.1"/>
</dbReference>
<dbReference type="GO" id="GO:0008955">
    <property type="term" value="F:peptidoglycan glycosyltransferase activity"/>
    <property type="evidence" value="ECO:0007669"/>
    <property type="project" value="UniProtKB-EC"/>
</dbReference>
<feature type="transmembrane region" description="Helical" evidence="12">
    <location>
        <begin position="7"/>
        <end position="25"/>
    </location>
</feature>
<keyword evidence="6" id="KW-0328">Glycosyltransferase</keyword>
<proteinExistence type="inferred from homology"/>
<organism evidence="16 17">
    <name type="scientific">Xiashengella succiniciproducens</name>
    <dbReference type="NCBI Taxonomy" id="2949635"/>
    <lineage>
        <taxon>Bacteria</taxon>
        <taxon>Pseudomonadati</taxon>
        <taxon>Bacteroidota</taxon>
        <taxon>Bacteroidia</taxon>
        <taxon>Marinilabiliales</taxon>
        <taxon>Marinilabiliaceae</taxon>
        <taxon>Xiashengella</taxon>
    </lineage>
</organism>
<dbReference type="GO" id="GO:0004180">
    <property type="term" value="F:carboxypeptidase activity"/>
    <property type="evidence" value="ECO:0007669"/>
    <property type="project" value="UniProtKB-KW"/>
</dbReference>
<dbReference type="GO" id="GO:0006508">
    <property type="term" value="P:proteolysis"/>
    <property type="evidence" value="ECO:0007669"/>
    <property type="project" value="UniProtKB-KW"/>
</dbReference>
<feature type="domain" description="Penicillin-binding protein transpeptidase" evidence="13">
    <location>
        <begin position="293"/>
        <end position="418"/>
    </location>
</feature>
<evidence type="ECO:0000256" key="8">
    <source>
        <dbReference type="ARBA" id="ARBA00022801"/>
    </source>
</evidence>
<keyword evidence="17" id="KW-1185">Reference proteome</keyword>
<keyword evidence="7" id="KW-0808">Transferase</keyword>
<dbReference type="EMBL" id="CP098400">
    <property type="protein sequence ID" value="URW79801.1"/>
    <property type="molecule type" value="Genomic_DNA"/>
</dbReference>
<dbReference type="PANTHER" id="PTHR32282">
    <property type="entry name" value="BINDING PROTEIN TRANSPEPTIDASE, PUTATIVE-RELATED"/>
    <property type="match status" value="1"/>
</dbReference>
<dbReference type="SUPFAM" id="SSF53955">
    <property type="entry name" value="Lysozyme-like"/>
    <property type="match status" value="1"/>
</dbReference>
<dbReference type="Gene3D" id="3.40.710.10">
    <property type="entry name" value="DD-peptidase/beta-lactamase superfamily"/>
    <property type="match status" value="1"/>
</dbReference>
<evidence type="ECO:0000256" key="6">
    <source>
        <dbReference type="ARBA" id="ARBA00022676"/>
    </source>
</evidence>
<keyword evidence="12" id="KW-0812">Transmembrane</keyword>
<accession>A0A9J6ZQ83</accession>
<dbReference type="Proteomes" id="UP001056426">
    <property type="component" value="Chromosome"/>
</dbReference>
<dbReference type="InterPro" id="IPR001264">
    <property type="entry name" value="Glyco_trans_51"/>
</dbReference>
<dbReference type="Pfam" id="PF00905">
    <property type="entry name" value="Transpeptidase"/>
    <property type="match status" value="1"/>
</dbReference>
<evidence type="ECO:0000256" key="11">
    <source>
        <dbReference type="ARBA" id="ARBA00049902"/>
    </source>
</evidence>
<comment type="similarity">
    <text evidence="3">In the N-terminal section; belongs to the glycosyltransferase 51 family.</text>
</comment>
<keyword evidence="4" id="KW-0121">Carboxypeptidase</keyword>
<dbReference type="AlphaFoldDB" id="A0A9J6ZQ83"/>
<evidence type="ECO:0000256" key="10">
    <source>
        <dbReference type="ARBA" id="ARBA00044770"/>
    </source>
</evidence>
<dbReference type="EC" id="2.4.99.28" evidence="10"/>
<comment type="pathway">
    <text evidence="1">Cell wall biogenesis; peptidoglycan biosynthesis.</text>
</comment>
<dbReference type="PANTHER" id="PTHR32282:SF15">
    <property type="entry name" value="PENICILLIN-BINDING PROTEIN 1C"/>
    <property type="match status" value="1"/>
</dbReference>
<dbReference type="InterPro" id="IPR009647">
    <property type="entry name" value="PBP_C"/>
</dbReference>
<comment type="similarity">
    <text evidence="2">In the C-terminal section; belongs to the transpeptidase family.</text>
</comment>
<evidence type="ECO:0000256" key="3">
    <source>
        <dbReference type="ARBA" id="ARBA00007739"/>
    </source>
</evidence>
<evidence type="ECO:0000259" key="13">
    <source>
        <dbReference type="Pfam" id="PF00905"/>
    </source>
</evidence>
<dbReference type="InterPro" id="IPR012338">
    <property type="entry name" value="Beta-lactam/transpept-like"/>
</dbReference>
<evidence type="ECO:0000256" key="4">
    <source>
        <dbReference type="ARBA" id="ARBA00022645"/>
    </source>
</evidence>